<dbReference type="EMBL" id="OV725083">
    <property type="protein sequence ID" value="CAH1407768.1"/>
    <property type="molecule type" value="Genomic_DNA"/>
</dbReference>
<evidence type="ECO:0000313" key="2">
    <source>
        <dbReference type="Proteomes" id="UP001152798"/>
    </source>
</evidence>
<evidence type="ECO:0000313" key="1">
    <source>
        <dbReference type="EMBL" id="CAH1407768.1"/>
    </source>
</evidence>
<organism evidence="1 2">
    <name type="scientific">Nezara viridula</name>
    <name type="common">Southern green stink bug</name>
    <name type="synonym">Cimex viridulus</name>
    <dbReference type="NCBI Taxonomy" id="85310"/>
    <lineage>
        <taxon>Eukaryota</taxon>
        <taxon>Metazoa</taxon>
        <taxon>Ecdysozoa</taxon>
        <taxon>Arthropoda</taxon>
        <taxon>Hexapoda</taxon>
        <taxon>Insecta</taxon>
        <taxon>Pterygota</taxon>
        <taxon>Neoptera</taxon>
        <taxon>Paraneoptera</taxon>
        <taxon>Hemiptera</taxon>
        <taxon>Heteroptera</taxon>
        <taxon>Panheteroptera</taxon>
        <taxon>Pentatomomorpha</taxon>
        <taxon>Pentatomoidea</taxon>
        <taxon>Pentatomidae</taxon>
        <taxon>Pentatominae</taxon>
        <taxon>Nezara</taxon>
    </lineage>
</organism>
<proteinExistence type="predicted"/>
<dbReference type="Proteomes" id="UP001152798">
    <property type="component" value="Chromosome 7"/>
</dbReference>
<gene>
    <name evidence="1" type="ORF">NEZAVI_LOCUS15408</name>
</gene>
<protein>
    <submittedName>
        <fullName evidence="1">Uncharacterized protein</fullName>
    </submittedName>
</protein>
<accession>A0A9P0HU53</accession>
<dbReference type="AlphaFoldDB" id="A0A9P0HU53"/>
<reference evidence="1" key="1">
    <citation type="submission" date="2022-01" db="EMBL/GenBank/DDBJ databases">
        <authorList>
            <person name="King R."/>
        </authorList>
    </citation>
    <scope>NUCLEOTIDE SEQUENCE</scope>
</reference>
<keyword evidence="2" id="KW-1185">Reference proteome</keyword>
<name>A0A9P0HU53_NEZVI</name>
<sequence length="25" mass="3059">MVAAYRLECQRFVHFYDRHLLATMS</sequence>